<keyword evidence="7" id="KW-0624">Polysaccharide degradation</keyword>
<name>A0A7K1XSL6_9SPHI</name>
<evidence type="ECO:0000313" key="11">
    <source>
        <dbReference type="Proteomes" id="UP000451233"/>
    </source>
</evidence>
<evidence type="ECO:0000256" key="5">
    <source>
        <dbReference type="ARBA" id="ARBA00023277"/>
    </source>
</evidence>
<keyword evidence="4" id="KW-0325">Glycoprotein</keyword>
<dbReference type="PANTHER" id="PTHR31736:SF9">
    <property type="entry name" value="ENDO-XYLOGALACTURONAN HYDROLASE A-RELATED"/>
    <property type="match status" value="1"/>
</dbReference>
<sequence length="482" mass="52773">MGSFFRIIAILTVALQSIAAPKNKVRIYPSPKGETLSSQYRVTANGQEVPVYSAKVGARDKVRRGKAMDDKQHSGAYFDLASFASFDLESGSAVIRVTVPETVTAARILPSSYGIKAGTTGKSVTFTVSRPGNFTIEINGEEISSLHIFVNPPETNIPAQGDPNVIWFGPGLHEVSELVVHDNQTVYLAGGAIVRAVISPGEKFTVDKETGLKHYSPTFFLNGNNITIRGRGIIDASGCTIHARNMIMVTGSNITLEGVILRDASLWTIPIRRSGNVRVNNLKLLGYRANSDGIDICNSRNVVVENCFIRTLDDLVVIKSDKGQGQVKDILVTKNVLWNEFAHALSIGAEIREDVENVVFRDNDIIHDKGREWSLRVYHCDAARISNVRFEDIRIEESNRLISVWIGKAVWSRDADRGNVENVLFKNISVTGGDTAAINLSGFDETHGVNDVVFDNVTLDGKGIPAERVKANAFVKNVRVLP</sequence>
<dbReference type="Gene3D" id="2.160.20.10">
    <property type="entry name" value="Single-stranded right-handed beta-helix, Pectin lyase-like"/>
    <property type="match status" value="1"/>
</dbReference>
<accession>A0A7K1XSL6</accession>
<dbReference type="InterPro" id="IPR006626">
    <property type="entry name" value="PbH1"/>
</dbReference>
<comment type="function">
    <text evidence="8">Pectinolytic enzyme involved in the degradation of xylogalacturonan (xga), a galacturonan backbone heavily substituted with xylose, and which is one important component of the hairy regions of pectin. Activity requires a galacturonic acid backbone substituted with xylose.</text>
</comment>
<evidence type="ECO:0000256" key="4">
    <source>
        <dbReference type="ARBA" id="ARBA00023180"/>
    </source>
</evidence>
<evidence type="ECO:0000256" key="3">
    <source>
        <dbReference type="ARBA" id="ARBA00022801"/>
    </source>
</evidence>
<dbReference type="RefSeq" id="WP_160905008.1">
    <property type="nucleotide sequence ID" value="NZ_WVHS01000001.1"/>
</dbReference>
<dbReference type="InterPro" id="IPR011050">
    <property type="entry name" value="Pectin_lyase_fold/virulence"/>
</dbReference>
<dbReference type="SMART" id="SM00710">
    <property type="entry name" value="PbH1"/>
    <property type="match status" value="4"/>
</dbReference>
<keyword evidence="2" id="KW-0677">Repeat</keyword>
<evidence type="ECO:0000313" key="10">
    <source>
        <dbReference type="EMBL" id="MXV13995.1"/>
    </source>
</evidence>
<dbReference type="Proteomes" id="UP000451233">
    <property type="component" value="Unassembled WGS sequence"/>
</dbReference>
<organism evidence="10 11">
    <name type="scientific">Hufsiella ginkgonis</name>
    <dbReference type="NCBI Taxonomy" id="2695274"/>
    <lineage>
        <taxon>Bacteria</taxon>
        <taxon>Pseudomonadati</taxon>
        <taxon>Bacteroidota</taxon>
        <taxon>Sphingobacteriia</taxon>
        <taxon>Sphingobacteriales</taxon>
        <taxon>Sphingobacteriaceae</taxon>
        <taxon>Hufsiella</taxon>
    </lineage>
</organism>
<keyword evidence="3 9" id="KW-0378">Hydrolase</keyword>
<dbReference type="GO" id="GO:0004650">
    <property type="term" value="F:polygalacturonase activity"/>
    <property type="evidence" value="ECO:0007669"/>
    <property type="project" value="InterPro"/>
</dbReference>
<comment type="caution">
    <text evidence="10">The sequence shown here is derived from an EMBL/GenBank/DDBJ whole genome shotgun (WGS) entry which is preliminary data.</text>
</comment>
<evidence type="ECO:0000256" key="9">
    <source>
        <dbReference type="RuleBase" id="RU361169"/>
    </source>
</evidence>
<reference evidence="10 11" key="1">
    <citation type="submission" date="2019-11" db="EMBL/GenBank/DDBJ databases">
        <title>Pedobacter sp. HMF7056 Genome sequencing and assembly.</title>
        <authorList>
            <person name="Kang H."/>
            <person name="Kim H."/>
            <person name="Joh K."/>
        </authorList>
    </citation>
    <scope>NUCLEOTIDE SEQUENCE [LARGE SCALE GENOMIC DNA]</scope>
    <source>
        <strain evidence="10 11">HMF7056</strain>
    </source>
</reference>
<keyword evidence="6 9" id="KW-0326">Glycosidase</keyword>
<evidence type="ECO:0000256" key="6">
    <source>
        <dbReference type="ARBA" id="ARBA00023295"/>
    </source>
</evidence>
<keyword evidence="5" id="KW-0119">Carbohydrate metabolism</keyword>
<keyword evidence="11" id="KW-1185">Reference proteome</keyword>
<dbReference type="EMBL" id="WVHS01000001">
    <property type="protein sequence ID" value="MXV13995.1"/>
    <property type="molecule type" value="Genomic_DNA"/>
</dbReference>
<dbReference type="InterPro" id="IPR000743">
    <property type="entry name" value="Glyco_hydro_28"/>
</dbReference>
<dbReference type="SUPFAM" id="SSF51126">
    <property type="entry name" value="Pectin lyase-like"/>
    <property type="match status" value="1"/>
</dbReference>
<dbReference type="AlphaFoldDB" id="A0A7K1XSL6"/>
<evidence type="ECO:0000256" key="7">
    <source>
        <dbReference type="ARBA" id="ARBA00023326"/>
    </source>
</evidence>
<dbReference type="PANTHER" id="PTHR31736">
    <property type="match status" value="1"/>
</dbReference>
<dbReference type="GO" id="GO:0000272">
    <property type="term" value="P:polysaccharide catabolic process"/>
    <property type="evidence" value="ECO:0007669"/>
    <property type="project" value="UniProtKB-KW"/>
</dbReference>
<dbReference type="InterPro" id="IPR012334">
    <property type="entry name" value="Pectin_lyas_fold"/>
</dbReference>
<protein>
    <submittedName>
        <fullName evidence="10">Endo-polygalacturonase</fullName>
    </submittedName>
</protein>
<evidence type="ECO:0000256" key="2">
    <source>
        <dbReference type="ARBA" id="ARBA00022737"/>
    </source>
</evidence>
<gene>
    <name evidence="10" type="ORF">GS398_01675</name>
</gene>
<evidence type="ECO:0000256" key="1">
    <source>
        <dbReference type="ARBA" id="ARBA00008834"/>
    </source>
</evidence>
<comment type="similarity">
    <text evidence="1 9">Belongs to the glycosyl hydrolase 28 family.</text>
</comment>
<dbReference type="Pfam" id="PF00295">
    <property type="entry name" value="Glyco_hydro_28"/>
    <property type="match status" value="1"/>
</dbReference>
<proteinExistence type="inferred from homology"/>
<evidence type="ECO:0000256" key="8">
    <source>
        <dbReference type="ARBA" id="ARBA00037278"/>
    </source>
</evidence>